<evidence type="ECO:0000313" key="3">
    <source>
        <dbReference type="Proteomes" id="UP000606494"/>
    </source>
</evidence>
<feature type="chain" id="PRO_5046383478" description="Fimbrillin family protein" evidence="1">
    <location>
        <begin position="26"/>
        <end position="613"/>
    </location>
</feature>
<keyword evidence="3" id="KW-1185">Reference proteome</keyword>
<protein>
    <recommendedName>
        <fullName evidence="4">Fimbrillin family protein</fullName>
    </recommendedName>
</protein>
<accession>A0ABR7Y7X9</accession>
<feature type="signal peptide" evidence="1">
    <location>
        <begin position="1"/>
        <end position="25"/>
    </location>
</feature>
<dbReference type="EMBL" id="JACNYK010000006">
    <property type="protein sequence ID" value="MBD1427333.1"/>
    <property type="molecule type" value="Genomic_DNA"/>
</dbReference>
<organism evidence="2 3">
    <name type="scientific">Sphingobacterium arenae</name>
    <dbReference type="NCBI Taxonomy" id="1280598"/>
    <lineage>
        <taxon>Bacteria</taxon>
        <taxon>Pseudomonadati</taxon>
        <taxon>Bacteroidota</taxon>
        <taxon>Sphingobacteriia</taxon>
        <taxon>Sphingobacteriales</taxon>
        <taxon>Sphingobacteriaceae</taxon>
        <taxon>Sphingobacterium</taxon>
    </lineage>
</organism>
<proteinExistence type="predicted"/>
<comment type="caution">
    <text evidence="2">The sequence shown here is derived from an EMBL/GenBank/DDBJ whole genome shotgun (WGS) entry which is preliminary data.</text>
</comment>
<dbReference type="Pfam" id="PF13149">
    <property type="entry name" value="Mfa_like_1"/>
    <property type="match status" value="1"/>
</dbReference>
<gene>
    <name evidence="2" type="ORF">H8B17_17275</name>
</gene>
<sequence>MNFIRFKRANWVVVMAMLALPGALMTSCSKETTPTEEVAPKGDKLTISVLGINNGDTDASLKSKAGSSNVAKASAASVEAPTVYEFDDVDMAVSVGNKLPVKETNVAVRRMKNGLAANAGLKMAEEVAAGVKYVVYIYDGNTFVTSAELESGTEGTIEGLDLTKSYTWVALSYSSDVEVPETTPTSSEIALPENTDVLYASGTVDLATDPTIGIMFDHVFSRIGVELNTIGVFGEITGTPAVEVTGIELTTGDIDLLTGEVTAGSGSPLTLTYADFENVDPAYDDAKIAYVYTAGTAQQTIDVSVQGLDISHADGNLARTYFANGATMQTNVTPEMGKSHHILLNVVESPLTTTYGGRTVRWGRSNLYYRNTGDALRNYAFYATNGQSARADGYFGFGGTVPGTFATSATEGDPCALVYPAGLWKQPANEDFNNMINSSGTLTNVLGSLLGAVIQLPGAPNATLGSNYIQYTSTSPGGADVFGDEGNNLRFYFNGHINNVAALTQLGNGGGLLGLGLNDLSVSLLDQSVLDLGINVLDSYGDLTALWTHDQALDLLGLVGAGTWGYIAIPVDPLIGSNYVPARKTAELLNGVSALGVDLLSTTLKNVRCVRAN</sequence>
<reference evidence="2 3" key="1">
    <citation type="submission" date="2020-08" db="EMBL/GenBank/DDBJ databases">
        <title>Sphingobacterium sp. DN00404 isolated from aquaculture water.</title>
        <authorList>
            <person name="Zhang M."/>
        </authorList>
    </citation>
    <scope>NUCLEOTIDE SEQUENCE [LARGE SCALE GENOMIC DNA]</scope>
    <source>
        <strain evidence="2 3">KCTC 32294</strain>
    </source>
</reference>
<evidence type="ECO:0000313" key="2">
    <source>
        <dbReference type="EMBL" id="MBD1427333.1"/>
    </source>
</evidence>
<name>A0ABR7Y7X9_9SPHI</name>
<keyword evidence="1" id="KW-0732">Signal</keyword>
<evidence type="ECO:0008006" key="4">
    <source>
        <dbReference type="Google" id="ProtNLM"/>
    </source>
</evidence>
<dbReference type="Proteomes" id="UP000606494">
    <property type="component" value="Unassembled WGS sequence"/>
</dbReference>
<dbReference type="RefSeq" id="WP_190310488.1">
    <property type="nucleotide sequence ID" value="NZ_JACNYK010000006.1"/>
</dbReference>
<dbReference type="PROSITE" id="PS51257">
    <property type="entry name" value="PROKAR_LIPOPROTEIN"/>
    <property type="match status" value="1"/>
</dbReference>
<evidence type="ECO:0000256" key="1">
    <source>
        <dbReference type="SAM" id="SignalP"/>
    </source>
</evidence>
<dbReference type="InterPro" id="IPR025049">
    <property type="entry name" value="Mfa-like_1"/>
</dbReference>